<keyword evidence="5" id="KW-1185">Reference proteome</keyword>
<dbReference type="NCBIfam" id="TIGR02595">
    <property type="entry name" value="PEP_CTERM"/>
    <property type="match status" value="1"/>
</dbReference>
<feature type="transmembrane region" description="Helical" evidence="1">
    <location>
        <begin position="404"/>
        <end position="422"/>
    </location>
</feature>
<reference evidence="4" key="1">
    <citation type="submission" date="2022-06" db="EMBL/GenBank/DDBJ databases">
        <title>Sphingomonas sp. nov. isolated from rhizosphere soil of tomato.</title>
        <authorList>
            <person name="Dong H."/>
            <person name="Gao R."/>
        </authorList>
    </citation>
    <scope>NUCLEOTIDE SEQUENCE</scope>
    <source>
        <strain evidence="4">MMSM24</strain>
    </source>
</reference>
<accession>A0AA41Z8J5</accession>
<dbReference type="NCBIfam" id="NF035944">
    <property type="entry name" value="PEPxxWA-CTERM"/>
    <property type="match status" value="1"/>
</dbReference>
<keyword evidence="1" id="KW-1133">Transmembrane helix</keyword>
<dbReference type="Gene3D" id="3.40.390.10">
    <property type="entry name" value="Collagenase (Catalytic Domain)"/>
    <property type="match status" value="1"/>
</dbReference>
<keyword evidence="1" id="KW-0472">Membrane</keyword>
<evidence type="ECO:0000256" key="1">
    <source>
        <dbReference type="SAM" id="Phobius"/>
    </source>
</evidence>
<dbReference type="AlphaFoldDB" id="A0AA41Z8J5"/>
<keyword evidence="4" id="KW-0482">Metalloprotease</keyword>
<dbReference type="GO" id="GO:0008237">
    <property type="term" value="F:metallopeptidase activity"/>
    <property type="evidence" value="ECO:0007669"/>
    <property type="project" value="UniProtKB-KW"/>
</dbReference>
<feature type="chain" id="PRO_5041219033" evidence="2">
    <location>
        <begin position="27"/>
        <end position="431"/>
    </location>
</feature>
<organism evidence="4 5">
    <name type="scientific">Sphingomonas lycopersici</name>
    <dbReference type="NCBI Taxonomy" id="2951807"/>
    <lineage>
        <taxon>Bacteria</taxon>
        <taxon>Pseudomonadati</taxon>
        <taxon>Pseudomonadota</taxon>
        <taxon>Alphaproteobacteria</taxon>
        <taxon>Sphingomonadales</taxon>
        <taxon>Sphingomonadaceae</taxon>
        <taxon>Sphingomonas</taxon>
    </lineage>
</organism>
<feature type="signal peptide" evidence="2">
    <location>
        <begin position="1"/>
        <end position="26"/>
    </location>
</feature>
<dbReference type="Proteomes" id="UP001165565">
    <property type="component" value="Unassembled WGS sequence"/>
</dbReference>
<dbReference type="Pfam" id="PF07589">
    <property type="entry name" value="PEP-CTERM"/>
    <property type="match status" value="1"/>
</dbReference>
<keyword evidence="2" id="KW-0732">Signal</keyword>
<protein>
    <submittedName>
        <fullName evidence="4">NF038122 family metalloprotease</fullName>
    </submittedName>
</protein>
<dbReference type="RefSeq" id="WP_265269090.1">
    <property type="nucleotide sequence ID" value="NZ_JANFAU010000021.1"/>
</dbReference>
<dbReference type="EMBL" id="JANFAV010000007">
    <property type="protein sequence ID" value="MCW6535510.1"/>
    <property type="molecule type" value="Genomic_DNA"/>
</dbReference>
<keyword evidence="4" id="KW-0645">Protease</keyword>
<keyword evidence="4" id="KW-0378">Hydrolase</keyword>
<dbReference type="InterPro" id="IPR013424">
    <property type="entry name" value="Ice-binding_C"/>
</dbReference>
<feature type="domain" description="Ice-binding protein C-terminal" evidence="3">
    <location>
        <begin position="398"/>
        <end position="421"/>
    </location>
</feature>
<dbReference type="SUPFAM" id="SSF55486">
    <property type="entry name" value="Metalloproteases ('zincins'), catalytic domain"/>
    <property type="match status" value="1"/>
</dbReference>
<sequence length="431" mass="45119">MKTLKNALLVVSAVSGIGLASTPAAAVNIILRPDSTFSNSPNGAAALFAFQKAANYWNQTLSGASGMQNININVSFASLAPNILGSTRSYAYDVSAASVYQSLAANAGGALDASAVNSLVPLTAAGGIGYRRAPGLDGTLTGGGLNITTGSVFDNNDSYNNRYLYANGANLKALGYDVGNSAIDANITFSSNFAFDFDPTDGISVGTEDFTAVAVHELGHALGFVSGSDYYDYYGGKGPGAGETGINWDNESVLSVLDLFRRSANGGASGFDPATGERYIQLDPNRNALFTVDGVNPFNGDGSYSQFATGRYNGDGDQTSHWKEGTGYYDQNNCFIPSPQQVGVMDPSSGYCQLGIVTSNDLAAFDAIGYNLKFDILKNKGYEFSSADIFRLAGLAGVPEPSTWAMMIMGFGFIGGALRVRARQPKVRFAG</sequence>
<evidence type="ECO:0000313" key="5">
    <source>
        <dbReference type="Proteomes" id="UP001165565"/>
    </source>
</evidence>
<comment type="caution">
    <text evidence="4">The sequence shown here is derived from an EMBL/GenBank/DDBJ whole genome shotgun (WGS) entry which is preliminary data.</text>
</comment>
<dbReference type="InterPro" id="IPR024079">
    <property type="entry name" value="MetalloPept_cat_dom_sf"/>
</dbReference>
<evidence type="ECO:0000259" key="3">
    <source>
        <dbReference type="Pfam" id="PF07589"/>
    </source>
</evidence>
<evidence type="ECO:0000256" key="2">
    <source>
        <dbReference type="SAM" id="SignalP"/>
    </source>
</evidence>
<name>A0AA41Z8J5_9SPHN</name>
<dbReference type="NCBIfam" id="NF038122">
    <property type="entry name" value="metallo_LGF"/>
    <property type="match status" value="1"/>
</dbReference>
<gene>
    <name evidence="4" type="ORF">NEE01_12040</name>
</gene>
<keyword evidence="1" id="KW-0812">Transmembrane</keyword>
<evidence type="ECO:0000313" key="4">
    <source>
        <dbReference type="EMBL" id="MCW6535510.1"/>
    </source>
</evidence>
<proteinExistence type="predicted"/>